<evidence type="ECO:0000256" key="13">
    <source>
        <dbReference type="ARBA" id="ARBA00023075"/>
    </source>
</evidence>
<keyword evidence="3" id="KW-0997">Cell inner membrane</keyword>
<keyword evidence="1 16" id="KW-0813">Transport</keyword>
<keyword evidence="2 16" id="KW-1003">Cell membrane</keyword>
<feature type="modified residue" description="FMN phosphoryl threonine" evidence="16">
    <location>
        <position position="222"/>
    </location>
</feature>
<evidence type="ECO:0000256" key="6">
    <source>
        <dbReference type="ARBA" id="ARBA00022643"/>
    </source>
</evidence>
<dbReference type="PIRSF" id="PIRSF009437">
    <property type="entry name" value="NQR-1_subunit_C"/>
    <property type="match status" value="1"/>
</dbReference>
<dbReference type="InterPro" id="IPR010204">
    <property type="entry name" value="NqrC"/>
</dbReference>
<comment type="subunit">
    <text evidence="16 17">Composed of six subunits; NqrA, NqrB, NqrC, NqrD, NqrE and NqrF.</text>
</comment>
<evidence type="ECO:0000256" key="9">
    <source>
        <dbReference type="ARBA" id="ARBA00022989"/>
    </source>
</evidence>
<keyword evidence="11 16" id="KW-0915">Sodium</keyword>
<evidence type="ECO:0000256" key="2">
    <source>
        <dbReference type="ARBA" id="ARBA00022475"/>
    </source>
</evidence>
<dbReference type="PANTHER" id="PTHR37838">
    <property type="entry name" value="NA(+)-TRANSLOCATING NADH-QUINONE REDUCTASE SUBUNIT C"/>
    <property type="match status" value="1"/>
</dbReference>
<evidence type="ECO:0000256" key="8">
    <source>
        <dbReference type="ARBA" id="ARBA00022967"/>
    </source>
</evidence>
<dbReference type="SMART" id="SM00900">
    <property type="entry name" value="FMN_bind"/>
    <property type="match status" value="1"/>
</dbReference>
<evidence type="ECO:0000256" key="16">
    <source>
        <dbReference type="HAMAP-Rule" id="MF_00427"/>
    </source>
</evidence>
<evidence type="ECO:0000256" key="4">
    <source>
        <dbReference type="ARBA" id="ARBA00022553"/>
    </source>
</evidence>
<comment type="catalytic activity">
    <reaction evidence="16 17">
        <text>a ubiquinone + n Na(+)(in) + NADH + H(+) = a ubiquinol + n Na(+)(out) + NAD(+)</text>
        <dbReference type="Rhea" id="RHEA:47748"/>
        <dbReference type="Rhea" id="RHEA-COMP:9565"/>
        <dbReference type="Rhea" id="RHEA-COMP:9566"/>
        <dbReference type="ChEBI" id="CHEBI:15378"/>
        <dbReference type="ChEBI" id="CHEBI:16389"/>
        <dbReference type="ChEBI" id="CHEBI:17976"/>
        <dbReference type="ChEBI" id="CHEBI:29101"/>
        <dbReference type="ChEBI" id="CHEBI:57540"/>
        <dbReference type="ChEBI" id="CHEBI:57945"/>
        <dbReference type="EC" id="7.2.1.1"/>
    </reaction>
</comment>
<keyword evidence="14 16" id="KW-0472">Membrane</keyword>
<proteinExistence type="inferred from homology"/>
<dbReference type="Proteomes" id="UP001597414">
    <property type="component" value="Unassembled WGS sequence"/>
</dbReference>
<keyword evidence="5 16" id="KW-0285">Flavoprotein</keyword>
<comment type="caution">
    <text evidence="16">Lacks conserved residue(s) required for the propagation of feature annotation.</text>
</comment>
<keyword evidence="20" id="KW-1185">Reference proteome</keyword>
<evidence type="ECO:0000256" key="5">
    <source>
        <dbReference type="ARBA" id="ARBA00022630"/>
    </source>
</evidence>
<keyword evidence="7 16" id="KW-0812">Transmembrane</keyword>
<comment type="similarity">
    <text evidence="16 17">Belongs to the NqrC family.</text>
</comment>
<keyword evidence="10 16" id="KW-0520">NAD</keyword>
<dbReference type="Pfam" id="PF04205">
    <property type="entry name" value="FMN_bind"/>
    <property type="match status" value="1"/>
</dbReference>
<dbReference type="InterPro" id="IPR007329">
    <property type="entry name" value="FMN-bd"/>
</dbReference>
<comment type="cofactor">
    <cofactor evidence="16 17">
        <name>FMN</name>
        <dbReference type="ChEBI" id="CHEBI:58210"/>
    </cofactor>
</comment>
<dbReference type="HAMAP" id="MF_00427">
    <property type="entry name" value="NqrC"/>
    <property type="match status" value="1"/>
</dbReference>
<keyword evidence="13 16" id="KW-0830">Ubiquinone</keyword>
<evidence type="ECO:0000256" key="11">
    <source>
        <dbReference type="ARBA" id="ARBA00023053"/>
    </source>
</evidence>
<keyword evidence="15 16" id="KW-0739">Sodium transport</keyword>
<gene>
    <name evidence="16 19" type="primary">nqrC</name>
    <name evidence="19" type="ORF">ACFSKV_12295</name>
</gene>
<sequence length="258" mass="28377">MQQSNAYIITFSVILTIVLGLLLSGTSQVLGPMQRKAEELDTKKQILGAVIDADQLKAMKADEVLAFYENRIASKVVDINGNILEKDADGNPLMAEKVNVGKNYKMPADKRMYPIFIFHAEGNPEAVESYVLPVYGAGLWDEIWGYLALQTDLNTIEGVTFSHKGETPGLGARITSATIQERYQGKEIFDASGQIQSVVMQKGEGKDYSSDPHKVDGMSGATITANGVNDMIRNYLQHYSAFLEKQKSSQKTEMASLN</sequence>
<evidence type="ECO:0000256" key="14">
    <source>
        <dbReference type="ARBA" id="ARBA00023136"/>
    </source>
</evidence>
<evidence type="ECO:0000256" key="7">
    <source>
        <dbReference type="ARBA" id="ARBA00022692"/>
    </source>
</evidence>
<keyword evidence="6 16" id="KW-0288">FMN</keyword>
<evidence type="ECO:0000256" key="3">
    <source>
        <dbReference type="ARBA" id="ARBA00022519"/>
    </source>
</evidence>
<keyword evidence="8 16" id="KW-1278">Translocase</keyword>
<dbReference type="EC" id="7.2.1.1" evidence="16 17"/>
<keyword evidence="12 16" id="KW-0406">Ion transport</keyword>
<evidence type="ECO:0000256" key="15">
    <source>
        <dbReference type="ARBA" id="ARBA00023201"/>
    </source>
</evidence>
<comment type="caution">
    <text evidence="19">The sequence shown here is derived from an EMBL/GenBank/DDBJ whole genome shotgun (WGS) entry which is preliminary data.</text>
</comment>
<dbReference type="NCBIfam" id="TIGR01938">
    <property type="entry name" value="nqrC"/>
    <property type="match status" value="1"/>
</dbReference>
<comment type="function">
    <text evidence="16">NQR complex catalyzes the reduction of ubiquinone-1 to ubiquinol by two successive reactions, coupled with the transport of Na(+) ions from the cytoplasm to the periplasm. NqrA to NqrE are probably involved in the second step, the conversion of ubisemiquinone to ubiquinol.</text>
</comment>
<accession>A0ABW5BC02</accession>
<keyword evidence="9 16" id="KW-1133">Transmembrane helix</keyword>
<comment type="subcellular location">
    <subcellularLocation>
        <location evidence="16">Cell membrane</location>
        <topology evidence="16">Single-pass membrane protein</topology>
    </subcellularLocation>
</comment>
<evidence type="ECO:0000256" key="12">
    <source>
        <dbReference type="ARBA" id="ARBA00023065"/>
    </source>
</evidence>
<evidence type="ECO:0000259" key="18">
    <source>
        <dbReference type="SMART" id="SM00900"/>
    </source>
</evidence>
<evidence type="ECO:0000313" key="19">
    <source>
        <dbReference type="EMBL" id="MFD2202345.1"/>
    </source>
</evidence>
<evidence type="ECO:0000256" key="1">
    <source>
        <dbReference type="ARBA" id="ARBA00022448"/>
    </source>
</evidence>
<dbReference type="RefSeq" id="WP_380803085.1">
    <property type="nucleotide sequence ID" value="NZ_JBHUIV010000016.1"/>
</dbReference>
<name>A0ABW5BC02_9BACT</name>
<feature type="transmembrane region" description="Helical" evidence="16">
    <location>
        <begin position="6"/>
        <end position="26"/>
    </location>
</feature>
<feature type="domain" description="FMN-binding" evidence="18">
    <location>
        <begin position="138"/>
        <end position="239"/>
    </location>
</feature>
<reference evidence="20" key="1">
    <citation type="journal article" date="2019" name="Int. J. Syst. Evol. Microbiol.">
        <title>The Global Catalogue of Microorganisms (GCM) 10K type strain sequencing project: providing services to taxonomists for standard genome sequencing and annotation.</title>
        <authorList>
            <consortium name="The Broad Institute Genomics Platform"/>
            <consortium name="The Broad Institute Genome Sequencing Center for Infectious Disease"/>
            <person name="Wu L."/>
            <person name="Ma J."/>
        </authorList>
    </citation>
    <scope>NUCLEOTIDE SEQUENCE [LARGE SCALE GENOMIC DNA]</scope>
    <source>
        <strain evidence="20">KCTC 19812</strain>
    </source>
</reference>
<evidence type="ECO:0000256" key="10">
    <source>
        <dbReference type="ARBA" id="ARBA00023027"/>
    </source>
</evidence>
<keyword evidence="4 16" id="KW-0597">Phosphoprotein</keyword>
<evidence type="ECO:0000256" key="17">
    <source>
        <dbReference type="PIRNR" id="PIRNR009437"/>
    </source>
</evidence>
<dbReference type="EMBL" id="JBHUIV010000016">
    <property type="protein sequence ID" value="MFD2202345.1"/>
    <property type="molecule type" value="Genomic_DNA"/>
</dbReference>
<organism evidence="19 20">
    <name type="scientific">Shivajiella indica</name>
    <dbReference type="NCBI Taxonomy" id="872115"/>
    <lineage>
        <taxon>Bacteria</taxon>
        <taxon>Pseudomonadati</taxon>
        <taxon>Bacteroidota</taxon>
        <taxon>Cytophagia</taxon>
        <taxon>Cytophagales</taxon>
        <taxon>Cyclobacteriaceae</taxon>
        <taxon>Shivajiella</taxon>
    </lineage>
</organism>
<evidence type="ECO:0000313" key="20">
    <source>
        <dbReference type="Proteomes" id="UP001597414"/>
    </source>
</evidence>
<dbReference type="PANTHER" id="PTHR37838:SF1">
    <property type="entry name" value="NA(+)-TRANSLOCATING NADH-QUINONE REDUCTASE SUBUNIT C"/>
    <property type="match status" value="1"/>
</dbReference>
<protein>
    <recommendedName>
        <fullName evidence="16 17">Na(+)-translocating NADH-quinone reductase subunit C</fullName>
        <shortName evidence="16 17">Na(+)-NQR subunit C</shortName>
        <shortName evidence="16 17">Na(+)-translocating NQR subunit C</shortName>
        <ecNumber evidence="16 17">7.2.1.1</ecNumber>
    </recommendedName>
    <alternativeName>
        <fullName evidence="16 17">NQR complex subunit C</fullName>
    </alternativeName>
    <alternativeName>
        <fullName evidence="16 17">NQR-1 subunit C</fullName>
    </alternativeName>
</protein>